<proteinExistence type="predicted"/>
<evidence type="ECO:0000313" key="2">
    <source>
        <dbReference type="EMBL" id="CEN31743.1"/>
    </source>
</evidence>
<dbReference type="EMBL" id="CDNY01000024">
    <property type="protein sequence ID" value="CEN31743.1"/>
    <property type="molecule type" value="Genomic_DNA"/>
</dbReference>
<dbReference type="Proteomes" id="UP000032811">
    <property type="component" value="Chromosome 1"/>
</dbReference>
<evidence type="ECO:0000313" key="1">
    <source>
        <dbReference type="EMBL" id="CEJ74428.1"/>
    </source>
</evidence>
<evidence type="ECO:0000313" key="4">
    <source>
        <dbReference type="Proteomes" id="UP000032811"/>
    </source>
</evidence>
<evidence type="ECO:0000313" key="5">
    <source>
        <dbReference type="Proteomes" id="UP000049127"/>
    </source>
</evidence>
<protein>
    <submittedName>
        <fullName evidence="1">Membrane protein</fullName>
    </submittedName>
</protein>
<reference evidence="3 6" key="1">
    <citation type="submission" date="2015-01" db="EMBL/GenBank/DDBJ databases">
        <authorList>
            <person name="Aslett A.Martin."/>
            <person name="De Silva Nishadi"/>
        </authorList>
    </citation>
    <scope>NUCLEOTIDE SEQUENCE [LARGE SCALE GENOMIC DNA]</scope>
    <source>
        <strain evidence="3">R28058</strain>
        <strain evidence="6">UMC4404</strain>
    </source>
</reference>
<reference evidence="2 5" key="2">
    <citation type="submission" date="2015-01" db="EMBL/GenBank/DDBJ databases">
        <authorList>
            <person name="Aslett M.A."/>
            <person name="De Silva N."/>
        </authorList>
    </citation>
    <scope>NUCLEOTIDE SEQUENCE [LARGE SCALE GENOMIC DNA]</scope>
    <source>
        <strain evidence="1 4">ATCC9714</strain>
        <strain evidence="5">R28058</strain>
        <strain evidence="2">UMC4404</strain>
    </source>
</reference>
<evidence type="ECO:0000313" key="3">
    <source>
        <dbReference type="EMBL" id="CEQ04293.1"/>
    </source>
</evidence>
<gene>
    <name evidence="1" type="ORF">ATCC9714_23161</name>
    <name evidence="3" type="ORF">R28058_20261</name>
    <name evidence="2" type="ORF">UMC4404_23261</name>
</gene>
<dbReference type="Proteomes" id="UP000049127">
    <property type="component" value="Unassembled WGS sequence"/>
</dbReference>
<accession>A0A0A1SJ66</accession>
<dbReference type="EMBL" id="LN679998">
    <property type="protein sequence ID" value="CEJ74428.1"/>
    <property type="molecule type" value="Genomic_DNA"/>
</dbReference>
<dbReference type="AlphaFoldDB" id="A0A0A1SJ66"/>
<dbReference type="EMBL" id="CEKZ01000003">
    <property type="protein sequence ID" value="CEQ04293.1"/>
    <property type="molecule type" value="Genomic_DNA"/>
</dbReference>
<keyword evidence="4" id="KW-1185">Reference proteome</keyword>
<sequence>MTIILITAIIVVLMYGLYVAAYISENVAEDNIGYENNL</sequence>
<dbReference type="Proteomes" id="UP000049685">
    <property type="component" value="Unassembled WGS sequence"/>
</dbReference>
<dbReference type="PATRIC" id="fig|1505.7.peg.2247"/>
<evidence type="ECO:0000313" key="6">
    <source>
        <dbReference type="Proteomes" id="UP000049685"/>
    </source>
</evidence>
<organism evidence="3 5">
    <name type="scientific">Paraclostridium sordellii</name>
    <name type="common">Clostridium sordellii</name>
    <dbReference type="NCBI Taxonomy" id="1505"/>
    <lineage>
        <taxon>Bacteria</taxon>
        <taxon>Bacillati</taxon>
        <taxon>Bacillota</taxon>
        <taxon>Clostridia</taxon>
        <taxon>Peptostreptococcales</taxon>
        <taxon>Peptostreptococcaceae</taxon>
        <taxon>Paraclostridium</taxon>
    </lineage>
</organism>
<name>A0A0A1SJ66_PARSO</name>